<evidence type="ECO:0000313" key="2">
    <source>
        <dbReference type="Proteomes" id="UP000319263"/>
    </source>
</evidence>
<dbReference type="Proteomes" id="UP000319263">
    <property type="component" value="Chromosome"/>
</dbReference>
<name>A0A516Q3M8_9ACTN</name>
<organism evidence="1 2">
    <name type="scientific">Microlunatus elymi</name>
    <dbReference type="NCBI Taxonomy" id="2596828"/>
    <lineage>
        <taxon>Bacteria</taxon>
        <taxon>Bacillati</taxon>
        <taxon>Actinomycetota</taxon>
        <taxon>Actinomycetes</taxon>
        <taxon>Propionibacteriales</taxon>
        <taxon>Propionibacteriaceae</taxon>
        <taxon>Microlunatus</taxon>
    </lineage>
</organism>
<proteinExistence type="predicted"/>
<dbReference type="KEGG" id="mik:FOE78_20925"/>
<reference evidence="1 2" key="1">
    <citation type="submission" date="2019-07" db="EMBL/GenBank/DDBJ databases">
        <title>Microlunatus dokdonensis sp. nov. isolated from the rhizospheric soil of the wild plant Elymus tsukushiensis.</title>
        <authorList>
            <person name="Ghim S.-Y."/>
            <person name="Hwang Y.-J."/>
            <person name="Son J.-S."/>
            <person name="Shin J.-H."/>
        </authorList>
    </citation>
    <scope>NUCLEOTIDE SEQUENCE [LARGE SCALE GENOMIC DNA]</scope>
    <source>
        <strain evidence="1 2">KUDC0627</strain>
    </source>
</reference>
<dbReference type="InterPro" id="IPR019239">
    <property type="entry name" value="VapB_antitoxin"/>
</dbReference>
<dbReference type="OrthoDB" id="4563074at2"/>
<dbReference type="AlphaFoldDB" id="A0A516Q3M8"/>
<protein>
    <submittedName>
        <fullName evidence="1">Type II toxin-antitoxin system VapB family antitoxin</fullName>
    </submittedName>
</protein>
<dbReference type="Pfam" id="PF09957">
    <property type="entry name" value="VapB_antitoxin"/>
    <property type="match status" value="1"/>
</dbReference>
<sequence>MRTNIEIDDRLMAAAQAAAGTSTKKETVERGLELLVRLGAQSDIRELRGKLVWTGDLDQMRTDVAS</sequence>
<evidence type="ECO:0000313" key="1">
    <source>
        <dbReference type="EMBL" id="QDP98034.1"/>
    </source>
</evidence>
<accession>A0A516Q3M8</accession>
<keyword evidence="2" id="KW-1185">Reference proteome</keyword>
<dbReference type="RefSeq" id="WP_143987981.1">
    <property type="nucleotide sequence ID" value="NZ_CP041692.1"/>
</dbReference>
<dbReference type="EMBL" id="CP041692">
    <property type="protein sequence ID" value="QDP98034.1"/>
    <property type="molecule type" value="Genomic_DNA"/>
</dbReference>
<gene>
    <name evidence="1" type="ORF">FOE78_20925</name>
</gene>